<organism evidence="1 2">
    <name type="scientific">Flavihumibacter fluminis</name>
    <dbReference type="NCBI Taxonomy" id="2909236"/>
    <lineage>
        <taxon>Bacteria</taxon>
        <taxon>Pseudomonadati</taxon>
        <taxon>Bacteroidota</taxon>
        <taxon>Chitinophagia</taxon>
        <taxon>Chitinophagales</taxon>
        <taxon>Chitinophagaceae</taxon>
        <taxon>Flavihumibacter</taxon>
    </lineage>
</organism>
<dbReference type="RefSeq" id="WP_234864343.1">
    <property type="nucleotide sequence ID" value="NZ_JAKEVY010000001.1"/>
</dbReference>
<protein>
    <recommendedName>
        <fullName evidence="3">Lipocalin-like protein</fullName>
    </recommendedName>
</protein>
<sequence>MRHLYLLPLLATVVILTACGKENLGSGRELVGSWVDVNHTADTLVFFKKGGIVVLLDNSLTYRTIRQNSDNFDPLTNQYEVRMGGGELFTRPLNMRESGLENFFRGKFEWVDGKQSFAVEPNGFRPFLSCTGCPQRFRKID</sequence>
<name>A0ABS9BGL9_9BACT</name>
<comment type="caution">
    <text evidence="1">The sequence shown here is derived from an EMBL/GenBank/DDBJ whole genome shotgun (WGS) entry which is preliminary data.</text>
</comment>
<gene>
    <name evidence="1" type="ORF">L0U88_04130</name>
</gene>
<evidence type="ECO:0008006" key="3">
    <source>
        <dbReference type="Google" id="ProtNLM"/>
    </source>
</evidence>
<accession>A0ABS9BGL9</accession>
<evidence type="ECO:0000313" key="1">
    <source>
        <dbReference type="EMBL" id="MCF1713816.1"/>
    </source>
</evidence>
<dbReference type="EMBL" id="JAKEVY010000001">
    <property type="protein sequence ID" value="MCF1713816.1"/>
    <property type="molecule type" value="Genomic_DNA"/>
</dbReference>
<evidence type="ECO:0000313" key="2">
    <source>
        <dbReference type="Proteomes" id="UP001200145"/>
    </source>
</evidence>
<keyword evidence="2" id="KW-1185">Reference proteome</keyword>
<reference evidence="1 2" key="1">
    <citation type="submission" date="2022-01" db="EMBL/GenBank/DDBJ databases">
        <title>Flavihumibacter sp. nov., isolated from sediment of a river.</title>
        <authorList>
            <person name="Liu H."/>
        </authorList>
    </citation>
    <scope>NUCLEOTIDE SEQUENCE [LARGE SCALE GENOMIC DNA]</scope>
    <source>
        <strain evidence="1 2">RY-1</strain>
    </source>
</reference>
<dbReference type="PROSITE" id="PS51257">
    <property type="entry name" value="PROKAR_LIPOPROTEIN"/>
    <property type="match status" value="1"/>
</dbReference>
<dbReference type="Proteomes" id="UP001200145">
    <property type="component" value="Unassembled WGS sequence"/>
</dbReference>
<proteinExistence type="predicted"/>